<dbReference type="InterPro" id="IPR012902">
    <property type="entry name" value="N_methyl_site"/>
</dbReference>
<evidence type="ECO:0000313" key="2">
    <source>
        <dbReference type="EMBL" id="SJM37337.1"/>
    </source>
</evidence>
<evidence type="ECO:0000313" key="3">
    <source>
        <dbReference type="Proteomes" id="UP000188169"/>
    </source>
</evidence>
<dbReference type="Gene3D" id="3.30.700.10">
    <property type="entry name" value="Glycoprotein, Type 4 Pilin"/>
    <property type="match status" value="1"/>
</dbReference>
<keyword evidence="1" id="KW-1133">Transmembrane helix</keyword>
<dbReference type="EMBL" id="FUGD01000081">
    <property type="protein sequence ID" value="SJM37337.1"/>
    <property type="molecule type" value="Genomic_DNA"/>
</dbReference>
<dbReference type="RefSeq" id="WP_077448738.1">
    <property type="nucleotide sequence ID" value="NZ_FUGD01000081.1"/>
</dbReference>
<keyword evidence="1" id="KW-0472">Membrane</keyword>
<dbReference type="STRING" id="1945520.A1019T_01309"/>
<dbReference type="AlphaFoldDB" id="A0A1R4EFR7"/>
<dbReference type="PROSITE" id="PS00409">
    <property type="entry name" value="PROKAR_NTER_METHYL"/>
    <property type="match status" value="1"/>
</dbReference>
<dbReference type="InterPro" id="IPR045584">
    <property type="entry name" value="Pilin-like"/>
</dbReference>
<keyword evidence="3" id="KW-1185">Reference proteome</keyword>
<proteinExistence type="predicted"/>
<name>A0A1R4EFR7_9GAMM</name>
<accession>A0A1R4EFR7</accession>
<dbReference type="OrthoDB" id="6647872at2"/>
<feature type="transmembrane region" description="Helical" evidence="1">
    <location>
        <begin position="6"/>
        <end position="26"/>
    </location>
</feature>
<dbReference type="Pfam" id="PF07963">
    <property type="entry name" value="N_methyl"/>
    <property type="match status" value="1"/>
</dbReference>
<keyword evidence="1" id="KW-0812">Transmembrane</keyword>
<organism evidence="2 3">
    <name type="scientific">Psychrobacter pasteurii</name>
    <dbReference type="NCBI Taxonomy" id="1945520"/>
    <lineage>
        <taxon>Bacteria</taxon>
        <taxon>Pseudomonadati</taxon>
        <taxon>Pseudomonadota</taxon>
        <taxon>Gammaproteobacteria</taxon>
        <taxon>Moraxellales</taxon>
        <taxon>Moraxellaceae</taxon>
        <taxon>Psychrobacter</taxon>
    </lineage>
</organism>
<dbReference type="Proteomes" id="UP000188169">
    <property type="component" value="Unassembled WGS sequence"/>
</dbReference>
<dbReference type="SUPFAM" id="SSF54523">
    <property type="entry name" value="Pili subunits"/>
    <property type="match status" value="1"/>
</dbReference>
<evidence type="ECO:0000256" key="1">
    <source>
        <dbReference type="SAM" id="Phobius"/>
    </source>
</evidence>
<gene>
    <name evidence="2" type="primary">pilE</name>
    <name evidence="2" type="ORF">A1019T_01309</name>
</gene>
<protein>
    <submittedName>
        <fullName evidence="2">Fimbrial protein</fullName>
    </submittedName>
</protein>
<reference evidence="3" key="1">
    <citation type="submission" date="2017-02" db="EMBL/GenBank/DDBJ databases">
        <authorList>
            <person name="Mornico D."/>
        </authorList>
    </citation>
    <scope>NUCLEOTIDE SEQUENCE [LARGE SCALE GENOMIC DNA]</scope>
</reference>
<dbReference type="NCBIfam" id="TIGR02532">
    <property type="entry name" value="IV_pilin_GFxxxE"/>
    <property type="match status" value="1"/>
</dbReference>
<sequence length="134" mass="14262">MEKEKGFTLIELMVVAIIGTLSLIAIPAYQNYAKKSSEVSCLAETKAYSDKLFIDINTGVEVFNKQDPSQLLDSFNPTASACDNLTYSAAVSATAEAEAALANIAGTIKNPVDKSNGQIVCTLGDVVTCLYPFN</sequence>